<dbReference type="InterPro" id="IPR046465">
    <property type="entry name" value="BORCS6_C"/>
</dbReference>
<gene>
    <name evidence="3" type="ORF">LOD99_15327</name>
</gene>
<evidence type="ECO:0000313" key="4">
    <source>
        <dbReference type="Proteomes" id="UP001165289"/>
    </source>
</evidence>
<dbReference type="Pfam" id="PF10157">
    <property type="entry name" value="BORCS6"/>
    <property type="match status" value="1"/>
</dbReference>
<protein>
    <recommendedName>
        <fullName evidence="2">BLOC-1-related complex subunit 6 C-terminal helix domain-containing protein</fullName>
    </recommendedName>
</protein>
<evidence type="ECO:0000313" key="3">
    <source>
        <dbReference type="EMBL" id="KAI6658527.1"/>
    </source>
</evidence>
<feature type="domain" description="BLOC-1-related complex subunit 6 C-terminal helix" evidence="2">
    <location>
        <begin position="103"/>
        <end position="201"/>
    </location>
</feature>
<sequence>MLALISQSIAQIMSDNSTTQSDTPMDTTGNGEIDNKIPDISNLKISERPAIEDSDSQNNSIDKIVKDENDIRSQIGSDTQSDVSSIEASSISLHHTTLPDNIPPTQKQLLELQHQATKFSLSLDKMLIGMQGNLTDITNISLSCTELYSETINDTCTTIDGSIKSMYLIMTKCEALDKQGEAVDRLAKEVHDINIKLQHLERLYNK</sequence>
<keyword evidence="4" id="KW-1185">Reference proteome</keyword>
<dbReference type="InterPro" id="IPR019314">
    <property type="entry name" value="BORCS6"/>
</dbReference>
<dbReference type="GO" id="GO:0099078">
    <property type="term" value="C:BORC complex"/>
    <property type="evidence" value="ECO:0007669"/>
    <property type="project" value="TreeGrafter"/>
</dbReference>
<accession>A0AAV7KBH9</accession>
<feature type="region of interest" description="Disordered" evidence="1">
    <location>
        <begin position="14"/>
        <end position="88"/>
    </location>
</feature>
<evidence type="ECO:0000259" key="2">
    <source>
        <dbReference type="Pfam" id="PF10157"/>
    </source>
</evidence>
<dbReference type="Proteomes" id="UP001165289">
    <property type="component" value="Unassembled WGS sequence"/>
</dbReference>
<dbReference type="GO" id="GO:0032418">
    <property type="term" value="P:lysosome localization"/>
    <property type="evidence" value="ECO:0007669"/>
    <property type="project" value="TreeGrafter"/>
</dbReference>
<proteinExistence type="predicted"/>
<reference evidence="3 4" key="1">
    <citation type="journal article" date="2023" name="BMC Biol.">
        <title>The compact genome of the sponge Oopsacas minuta (Hexactinellida) is lacking key metazoan core genes.</title>
        <authorList>
            <person name="Santini S."/>
            <person name="Schenkelaars Q."/>
            <person name="Jourda C."/>
            <person name="Duchesne M."/>
            <person name="Belahbib H."/>
            <person name="Rocher C."/>
            <person name="Selva M."/>
            <person name="Riesgo A."/>
            <person name="Vervoort M."/>
            <person name="Leys S.P."/>
            <person name="Kodjabachian L."/>
            <person name="Le Bivic A."/>
            <person name="Borchiellini C."/>
            <person name="Claverie J.M."/>
            <person name="Renard E."/>
        </authorList>
    </citation>
    <scope>NUCLEOTIDE SEQUENCE [LARGE SCALE GENOMIC DNA]</scope>
    <source>
        <strain evidence="3">SPO-2</strain>
    </source>
</reference>
<dbReference type="PANTHER" id="PTHR13440">
    <property type="entry name" value="BLOC-1 RELATED COMPLEX SUBUNIT 6"/>
    <property type="match status" value="1"/>
</dbReference>
<organism evidence="3 4">
    <name type="scientific">Oopsacas minuta</name>
    <dbReference type="NCBI Taxonomy" id="111878"/>
    <lineage>
        <taxon>Eukaryota</taxon>
        <taxon>Metazoa</taxon>
        <taxon>Porifera</taxon>
        <taxon>Hexactinellida</taxon>
        <taxon>Hexasterophora</taxon>
        <taxon>Lyssacinosida</taxon>
        <taxon>Leucopsacidae</taxon>
        <taxon>Oopsacas</taxon>
    </lineage>
</organism>
<evidence type="ECO:0000256" key="1">
    <source>
        <dbReference type="SAM" id="MobiDB-lite"/>
    </source>
</evidence>
<dbReference type="PANTHER" id="PTHR13440:SF7">
    <property type="entry name" value="BLOC-1 RELATED COMPLEX SUBUNIT 6"/>
    <property type="match status" value="1"/>
</dbReference>
<name>A0AAV7KBH9_9METZ</name>
<dbReference type="AlphaFoldDB" id="A0AAV7KBH9"/>
<feature type="compositionally biased region" description="Polar residues" evidence="1">
    <location>
        <begin position="14"/>
        <end position="30"/>
    </location>
</feature>
<dbReference type="EMBL" id="JAKMXF010000088">
    <property type="protein sequence ID" value="KAI6658527.1"/>
    <property type="molecule type" value="Genomic_DNA"/>
</dbReference>
<comment type="caution">
    <text evidence="3">The sequence shown here is derived from an EMBL/GenBank/DDBJ whole genome shotgun (WGS) entry which is preliminary data.</text>
</comment>